<sequence>MTNVRESASRSELPRLSRVNRAHVSGHYQGAGAHAFETSQWPAYTDEAYTDTTRSTRQVLRALLPPFSVTALPNKLLDGLAVWTGMDRCCDAHGTADRCPSQRAILPLIPASRRSTILMSGGQTEQHGDTTPSFFNARRRTHFILSQRSLYSSLRPAGKPVHCPHTTRRTDHGRDPHLPSHETTPKPDARPTAEAPFPKPLALRAYGQIDTPPGQAS</sequence>
<proteinExistence type="predicted"/>
<feature type="region of interest" description="Disordered" evidence="1">
    <location>
        <begin position="154"/>
        <end position="217"/>
    </location>
</feature>
<name>A0A4Q9MUI6_9APHY</name>
<protein>
    <submittedName>
        <fullName evidence="2">Uncharacterized protein</fullName>
    </submittedName>
</protein>
<dbReference type="AlphaFoldDB" id="A0A4Q9MUI6"/>
<reference evidence="2" key="1">
    <citation type="submission" date="2019-01" db="EMBL/GenBank/DDBJ databases">
        <title>Draft genome sequences of three monokaryotic isolates of the white-rot basidiomycete fungus Dichomitus squalens.</title>
        <authorList>
            <consortium name="DOE Joint Genome Institute"/>
            <person name="Lopez S.C."/>
            <person name="Andreopoulos B."/>
            <person name="Pangilinan J."/>
            <person name="Lipzen A."/>
            <person name="Riley R."/>
            <person name="Ahrendt S."/>
            <person name="Ng V."/>
            <person name="Barry K."/>
            <person name="Daum C."/>
            <person name="Grigoriev I.V."/>
            <person name="Hilden K.S."/>
            <person name="Makela M.R."/>
            <person name="de Vries R.P."/>
        </authorList>
    </citation>
    <scope>NUCLEOTIDE SEQUENCE [LARGE SCALE GENOMIC DNA]</scope>
    <source>
        <strain evidence="2">OM18370.1</strain>
    </source>
</reference>
<dbReference type="Proteomes" id="UP000292957">
    <property type="component" value="Unassembled WGS sequence"/>
</dbReference>
<gene>
    <name evidence="2" type="ORF">BD311DRAFT_99099</name>
</gene>
<evidence type="ECO:0000256" key="1">
    <source>
        <dbReference type="SAM" id="MobiDB-lite"/>
    </source>
</evidence>
<dbReference type="EMBL" id="ML143398">
    <property type="protein sequence ID" value="TBU31604.1"/>
    <property type="molecule type" value="Genomic_DNA"/>
</dbReference>
<accession>A0A4Q9MUI6</accession>
<evidence type="ECO:0000313" key="2">
    <source>
        <dbReference type="EMBL" id="TBU31604.1"/>
    </source>
</evidence>
<feature type="compositionally biased region" description="Basic and acidic residues" evidence="1">
    <location>
        <begin position="168"/>
        <end position="191"/>
    </location>
</feature>
<organism evidence="2">
    <name type="scientific">Dichomitus squalens</name>
    <dbReference type="NCBI Taxonomy" id="114155"/>
    <lineage>
        <taxon>Eukaryota</taxon>
        <taxon>Fungi</taxon>
        <taxon>Dikarya</taxon>
        <taxon>Basidiomycota</taxon>
        <taxon>Agaricomycotina</taxon>
        <taxon>Agaricomycetes</taxon>
        <taxon>Polyporales</taxon>
        <taxon>Polyporaceae</taxon>
        <taxon>Dichomitus</taxon>
    </lineage>
</organism>